<accession>A0A3M7SJG2</accession>
<keyword evidence="2" id="KW-1185">Reference proteome</keyword>
<reference evidence="1 2" key="1">
    <citation type="journal article" date="2018" name="Sci. Rep.">
        <title>Genomic signatures of local adaptation to the degree of environmental predictability in rotifers.</title>
        <authorList>
            <person name="Franch-Gras L."/>
            <person name="Hahn C."/>
            <person name="Garcia-Roger E.M."/>
            <person name="Carmona M.J."/>
            <person name="Serra M."/>
            <person name="Gomez A."/>
        </authorList>
    </citation>
    <scope>NUCLEOTIDE SEQUENCE [LARGE SCALE GENOMIC DNA]</scope>
    <source>
        <strain evidence="1">HYR1</strain>
    </source>
</reference>
<evidence type="ECO:0000313" key="1">
    <source>
        <dbReference type="EMBL" id="RNA35760.1"/>
    </source>
</evidence>
<proteinExistence type="predicted"/>
<sequence>MNLPVYEAVKQIEYCSSFEKIDDIFDSEKGFNYFARFSRGATKVFFDESEFMKICEENSFYEFFNYILCSSASNIQLSIVKDYAYFEDILHLHETTSHNERKVFFLLNILKLINRFIASIKFRKILIEKNGLKTHLNLIKVLNEERELFNKRYFGVVILNVNWLSKLADEHKNIWTDLKAIDILTNYMKNFEFYKIYLIMILSNIADDKDLESLPEFDLAIEIFTKMSIECIRQPSKF</sequence>
<dbReference type="EMBL" id="REGN01001287">
    <property type="protein sequence ID" value="RNA35760.1"/>
    <property type="molecule type" value="Genomic_DNA"/>
</dbReference>
<name>A0A3M7SJG2_BRAPC</name>
<dbReference type="Proteomes" id="UP000276133">
    <property type="component" value="Unassembled WGS sequence"/>
</dbReference>
<evidence type="ECO:0000313" key="2">
    <source>
        <dbReference type="Proteomes" id="UP000276133"/>
    </source>
</evidence>
<gene>
    <name evidence="1" type="ORF">BpHYR1_004499</name>
</gene>
<organism evidence="1 2">
    <name type="scientific">Brachionus plicatilis</name>
    <name type="common">Marine rotifer</name>
    <name type="synonym">Brachionus muelleri</name>
    <dbReference type="NCBI Taxonomy" id="10195"/>
    <lineage>
        <taxon>Eukaryota</taxon>
        <taxon>Metazoa</taxon>
        <taxon>Spiralia</taxon>
        <taxon>Gnathifera</taxon>
        <taxon>Rotifera</taxon>
        <taxon>Eurotatoria</taxon>
        <taxon>Monogononta</taxon>
        <taxon>Pseudotrocha</taxon>
        <taxon>Ploima</taxon>
        <taxon>Brachionidae</taxon>
        <taxon>Brachionus</taxon>
    </lineage>
</organism>
<dbReference type="AlphaFoldDB" id="A0A3M7SJG2"/>
<dbReference type="OrthoDB" id="10581042at2759"/>
<protein>
    <submittedName>
        <fullName evidence="1">Uncharacterized protein</fullName>
    </submittedName>
</protein>
<comment type="caution">
    <text evidence="1">The sequence shown here is derived from an EMBL/GenBank/DDBJ whole genome shotgun (WGS) entry which is preliminary data.</text>
</comment>